<name>A0AAN9BJF5_9CAEN</name>
<gene>
    <name evidence="1" type="ORF">V1264_017347</name>
</gene>
<accession>A0AAN9BJF5</accession>
<protein>
    <submittedName>
        <fullName evidence="1">Uncharacterized protein</fullName>
    </submittedName>
</protein>
<reference evidence="1 2" key="1">
    <citation type="submission" date="2024-02" db="EMBL/GenBank/DDBJ databases">
        <title>Chromosome-scale genome assembly of the rough periwinkle Littorina saxatilis.</title>
        <authorList>
            <person name="De Jode A."/>
            <person name="Faria R."/>
            <person name="Formenti G."/>
            <person name="Sims Y."/>
            <person name="Smith T.P."/>
            <person name="Tracey A."/>
            <person name="Wood J.M.D."/>
            <person name="Zagrodzka Z.B."/>
            <person name="Johannesson K."/>
            <person name="Butlin R.K."/>
            <person name="Leder E.H."/>
        </authorList>
    </citation>
    <scope>NUCLEOTIDE SEQUENCE [LARGE SCALE GENOMIC DNA]</scope>
    <source>
        <strain evidence="1">Snail1</strain>
        <tissue evidence="1">Muscle</tissue>
    </source>
</reference>
<evidence type="ECO:0000313" key="2">
    <source>
        <dbReference type="Proteomes" id="UP001374579"/>
    </source>
</evidence>
<sequence>MMTISYAISLQETHVKTHYCCCFTTISTAEASQQTSASDSPDPLHYRDVFLLSLLGFIEGKPGIITGLRQAGVPVTVLDIQATSTASKLVTSVATMQDDCVIAADSRYVNGLERKIVAWIQPAEHDSLMVHFDRLMALSRTSGQLITITTPRGPEQATVQNPRFLLEEIKSCASYEEMEEKALQFARDHITEEMTREINSVLQIYVLQNMGGEEVEHPIFFDLRQGYGVVERGEWTGTTRCAAVITVHLEDFLSGPDVKKVMELFAQGRIKWAINDSMTMFRFHEFAKKALGL</sequence>
<organism evidence="1 2">
    <name type="scientific">Littorina saxatilis</name>
    <dbReference type="NCBI Taxonomy" id="31220"/>
    <lineage>
        <taxon>Eukaryota</taxon>
        <taxon>Metazoa</taxon>
        <taxon>Spiralia</taxon>
        <taxon>Lophotrochozoa</taxon>
        <taxon>Mollusca</taxon>
        <taxon>Gastropoda</taxon>
        <taxon>Caenogastropoda</taxon>
        <taxon>Littorinimorpha</taxon>
        <taxon>Littorinoidea</taxon>
        <taxon>Littorinidae</taxon>
        <taxon>Littorina</taxon>
    </lineage>
</organism>
<dbReference type="Proteomes" id="UP001374579">
    <property type="component" value="Unassembled WGS sequence"/>
</dbReference>
<evidence type="ECO:0000313" key="1">
    <source>
        <dbReference type="EMBL" id="KAK7106044.1"/>
    </source>
</evidence>
<dbReference type="EMBL" id="JBAMIC010000007">
    <property type="protein sequence ID" value="KAK7106044.1"/>
    <property type="molecule type" value="Genomic_DNA"/>
</dbReference>
<comment type="caution">
    <text evidence="1">The sequence shown here is derived from an EMBL/GenBank/DDBJ whole genome shotgun (WGS) entry which is preliminary data.</text>
</comment>
<proteinExistence type="predicted"/>
<keyword evidence="2" id="KW-1185">Reference proteome</keyword>
<dbReference type="AlphaFoldDB" id="A0AAN9BJF5"/>